<evidence type="ECO:0000313" key="2">
    <source>
        <dbReference type="Proteomes" id="UP001194696"/>
    </source>
</evidence>
<dbReference type="Proteomes" id="UP001194696">
    <property type="component" value="Unassembled WGS sequence"/>
</dbReference>
<name>A0ABQ7JRF5_9FUNG</name>
<accession>A0ABQ7JRF5</accession>
<sequence>MSALLRVELHNSKYADLLKQGYCNTTNRSIMAKMTRGSYFRKEGPPHHLYADEKAKAETETAAVTSCANVHNELLRTQTSANNMDVISWDVYLL</sequence>
<reference evidence="1 2" key="1">
    <citation type="journal article" date="2020" name="Fungal Divers.">
        <title>Resolving the Mortierellaceae phylogeny through synthesis of multi-gene phylogenetics and phylogenomics.</title>
        <authorList>
            <person name="Vandepol N."/>
            <person name="Liber J."/>
            <person name="Desiro A."/>
            <person name="Na H."/>
            <person name="Kennedy M."/>
            <person name="Barry K."/>
            <person name="Grigoriev I.V."/>
            <person name="Miller A.N."/>
            <person name="O'Donnell K."/>
            <person name="Stajich J.E."/>
            <person name="Bonito G."/>
        </authorList>
    </citation>
    <scope>NUCLEOTIDE SEQUENCE [LARGE SCALE GENOMIC DNA]</scope>
    <source>
        <strain evidence="1 2">AD045</strain>
    </source>
</reference>
<keyword evidence="2" id="KW-1185">Reference proteome</keyword>
<organism evidence="1 2">
    <name type="scientific">Linnemannia gamsii</name>
    <dbReference type="NCBI Taxonomy" id="64522"/>
    <lineage>
        <taxon>Eukaryota</taxon>
        <taxon>Fungi</taxon>
        <taxon>Fungi incertae sedis</taxon>
        <taxon>Mucoromycota</taxon>
        <taxon>Mortierellomycotina</taxon>
        <taxon>Mortierellomycetes</taxon>
        <taxon>Mortierellales</taxon>
        <taxon>Mortierellaceae</taxon>
        <taxon>Linnemannia</taxon>
    </lineage>
</organism>
<dbReference type="EMBL" id="JAAAIM010000870">
    <property type="protein sequence ID" value="KAG0283680.1"/>
    <property type="molecule type" value="Genomic_DNA"/>
</dbReference>
<evidence type="ECO:0000313" key="1">
    <source>
        <dbReference type="EMBL" id="KAG0283680.1"/>
    </source>
</evidence>
<gene>
    <name evidence="1" type="ORF">BGZ96_011942</name>
</gene>
<proteinExistence type="predicted"/>
<comment type="caution">
    <text evidence="1">The sequence shown here is derived from an EMBL/GenBank/DDBJ whole genome shotgun (WGS) entry which is preliminary data.</text>
</comment>
<protein>
    <submittedName>
        <fullName evidence="1">Uncharacterized protein</fullName>
    </submittedName>
</protein>